<name>A0ABQ9D452_9PASS</name>
<dbReference type="Proteomes" id="UP001145742">
    <property type="component" value="Unassembled WGS sequence"/>
</dbReference>
<accession>A0ABQ9D452</accession>
<sequence length="180" mass="20147">MRFNKAKSGSSAWVTTSPAVLQAGGRVAEKLPSGKGRECWLTAAEHEPECAQVAKKVNGILACMRNHGQKDQQIISLNLALVRPHLKSCIHFLGLSLQDNIQVLEHVQRRATKQVKGLKHKSCENQLRELGVFSLQKRRLSGEIATLYNHLRLCSWVGVGLFNQVTSNRMRGNGFMSWEF</sequence>
<proteinExistence type="predicted"/>
<dbReference type="EMBL" id="WHWB01034305">
    <property type="protein sequence ID" value="KAJ7411613.1"/>
    <property type="molecule type" value="Genomic_DNA"/>
</dbReference>
<reference evidence="1" key="1">
    <citation type="submission" date="2019-10" db="EMBL/GenBank/DDBJ databases">
        <authorList>
            <person name="Soares A.E.R."/>
            <person name="Aleixo A."/>
            <person name="Schneider P."/>
            <person name="Miyaki C.Y."/>
            <person name="Schneider M.P."/>
            <person name="Mello C."/>
            <person name="Vasconcelos A.T.R."/>
        </authorList>
    </citation>
    <scope>NUCLEOTIDE SEQUENCE</scope>
    <source>
        <tissue evidence="1">Muscle</tissue>
    </source>
</reference>
<evidence type="ECO:0000313" key="2">
    <source>
        <dbReference type="Proteomes" id="UP001145742"/>
    </source>
</evidence>
<comment type="caution">
    <text evidence="1">The sequence shown here is derived from an EMBL/GenBank/DDBJ whole genome shotgun (WGS) entry which is preliminary data.</text>
</comment>
<protein>
    <submittedName>
        <fullName evidence="1">Uncharacterized protein</fullName>
    </submittedName>
</protein>
<gene>
    <name evidence="1" type="ORF">WISP_102046</name>
</gene>
<dbReference type="PANTHER" id="PTHR33332">
    <property type="entry name" value="REVERSE TRANSCRIPTASE DOMAIN-CONTAINING PROTEIN"/>
    <property type="match status" value="1"/>
</dbReference>
<organism evidence="1 2">
    <name type="scientific">Willisornis vidua</name>
    <name type="common">Xingu scale-backed antbird</name>
    <dbReference type="NCBI Taxonomy" id="1566151"/>
    <lineage>
        <taxon>Eukaryota</taxon>
        <taxon>Metazoa</taxon>
        <taxon>Chordata</taxon>
        <taxon>Craniata</taxon>
        <taxon>Vertebrata</taxon>
        <taxon>Euteleostomi</taxon>
        <taxon>Archelosauria</taxon>
        <taxon>Archosauria</taxon>
        <taxon>Dinosauria</taxon>
        <taxon>Saurischia</taxon>
        <taxon>Theropoda</taxon>
        <taxon>Coelurosauria</taxon>
        <taxon>Aves</taxon>
        <taxon>Neognathae</taxon>
        <taxon>Neoaves</taxon>
        <taxon>Telluraves</taxon>
        <taxon>Australaves</taxon>
        <taxon>Passeriformes</taxon>
        <taxon>Thamnophilidae</taxon>
        <taxon>Willisornis</taxon>
    </lineage>
</organism>
<keyword evidence="2" id="KW-1185">Reference proteome</keyword>
<evidence type="ECO:0000313" key="1">
    <source>
        <dbReference type="EMBL" id="KAJ7411613.1"/>
    </source>
</evidence>